<evidence type="ECO:0000313" key="2">
    <source>
        <dbReference type="EMBL" id="KAK3702549.1"/>
    </source>
</evidence>
<evidence type="ECO:0000256" key="1">
    <source>
        <dbReference type="SAM" id="MobiDB-lite"/>
    </source>
</evidence>
<feature type="compositionally biased region" description="Low complexity" evidence="1">
    <location>
        <begin position="258"/>
        <end position="267"/>
    </location>
</feature>
<gene>
    <name evidence="2" type="ORF">RRG08_042542</name>
</gene>
<sequence>MSGRHKAAGRRSGNAKNSTATTHNTVSDSLGGSAGVATDENSVKYKAKALRKQHRTPESAKPAPTSQRNKCDWEGDRLPSKTEYSLGTSRKGIHVCLSQHYKRSNEICMPKNPSDFNLNKSKVSFVRDLVSGNTTATTTSSNCLAFKPSFTVKPSSCFSDQAHLKRAVFTPDLESGSTETLALAELNLESRPLQAEEESSDFFKSRTSSSVSGEDIATTTTIASTLNSARSQHENRDCSKARGIITTNSSNVNKNARSSGCKGSSGSKTKDSTIRAKGERCPPAKKASKNSKIFTAATASCTNSNTTTSSSNKSTAGADFASGSAAGNTSNISLSASSSTIAATLSSDNDSTGVSTAAGISTSSTVSSSSSSSTSSASSTTLASSGISSNTSASGLSTMSAMDLLMQLDLPTVSDSSDTEDFLQELAAINDSGLLRATMESLECGRLTPLIKEELRCRIQSRRLSEGKEELFVEFPSPTPSQLARVLEVKDTTYLYDYSHSNGKKKAQNKRACYSLSNLESSSRSFWNTCTLRRRRLSGRLLPDLTSVDNWQDKRVDC</sequence>
<feature type="region of interest" description="Disordered" evidence="1">
    <location>
        <begin position="227"/>
        <end position="289"/>
    </location>
</feature>
<proteinExistence type="predicted"/>
<feature type="compositionally biased region" description="Polar residues" evidence="1">
    <location>
        <begin position="14"/>
        <end position="30"/>
    </location>
</feature>
<reference evidence="2" key="1">
    <citation type="journal article" date="2023" name="G3 (Bethesda)">
        <title>A reference genome for the long-term kleptoplast-retaining sea slug Elysia crispata morphotype clarki.</title>
        <authorList>
            <person name="Eastman K.E."/>
            <person name="Pendleton A.L."/>
            <person name="Shaikh M.A."/>
            <person name="Suttiyut T."/>
            <person name="Ogas R."/>
            <person name="Tomko P."/>
            <person name="Gavelis G."/>
            <person name="Widhalm J.R."/>
            <person name="Wisecaver J.H."/>
        </authorList>
    </citation>
    <scope>NUCLEOTIDE SEQUENCE</scope>
    <source>
        <strain evidence="2">ECLA1</strain>
    </source>
</reference>
<feature type="compositionally biased region" description="Basic residues" evidence="1">
    <location>
        <begin position="45"/>
        <end position="54"/>
    </location>
</feature>
<name>A0AAE1CK14_9GAST</name>
<protein>
    <submittedName>
        <fullName evidence="2">Uncharacterized protein</fullName>
    </submittedName>
</protein>
<feature type="region of interest" description="Disordered" evidence="1">
    <location>
        <begin position="1"/>
        <end position="84"/>
    </location>
</feature>
<dbReference type="EMBL" id="JAWDGP010007852">
    <property type="protein sequence ID" value="KAK3702549.1"/>
    <property type="molecule type" value="Genomic_DNA"/>
</dbReference>
<evidence type="ECO:0000313" key="3">
    <source>
        <dbReference type="Proteomes" id="UP001283361"/>
    </source>
</evidence>
<dbReference type="Proteomes" id="UP001283361">
    <property type="component" value="Unassembled WGS sequence"/>
</dbReference>
<feature type="compositionally biased region" description="Basic and acidic residues" evidence="1">
    <location>
        <begin position="69"/>
        <end position="80"/>
    </location>
</feature>
<feature type="compositionally biased region" description="Polar residues" evidence="1">
    <location>
        <begin position="245"/>
        <end position="257"/>
    </location>
</feature>
<feature type="compositionally biased region" description="Basic and acidic residues" evidence="1">
    <location>
        <begin position="268"/>
        <end position="282"/>
    </location>
</feature>
<accession>A0AAE1CK14</accession>
<feature type="region of interest" description="Disordered" evidence="1">
    <location>
        <begin position="345"/>
        <end position="392"/>
    </location>
</feature>
<comment type="caution">
    <text evidence="2">The sequence shown here is derived from an EMBL/GenBank/DDBJ whole genome shotgun (WGS) entry which is preliminary data.</text>
</comment>
<organism evidence="2 3">
    <name type="scientific">Elysia crispata</name>
    <name type="common">lettuce slug</name>
    <dbReference type="NCBI Taxonomy" id="231223"/>
    <lineage>
        <taxon>Eukaryota</taxon>
        <taxon>Metazoa</taxon>
        <taxon>Spiralia</taxon>
        <taxon>Lophotrochozoa</taxon>
        <taxon>Mollusca</taxon>
        <taxon>Gastropoda</taxon>
        <taxon>Heterobranchia</taxon>
        <taxon>Euthyneura</taxon>
        <taxon>Panpulmonata</taxon>
        <taxon>Sacoglossa</taxon>
        <taxon>Placobranchoidea</taxon>
        <taxon>Plakobranchidae</taxon>
        <taxon>Elysia</taxon>
    </lineage>
</organism>
<dbReference type="AlphaFoldDB" id="A0AAE1CK14"/>
<feature type="compositionally biased region" description="Basic and acidic residues" evidence="1">
    <location>
        <begin position="231"/>
        <end position="240"/>
    </location>
</feature>
<keyword evidence="3" id="KW-1185">Reference proteome</keyword>